<dbReference type="PROSITE" id="PS50042">
    <property type="entry name" value="CNMP_BINDING_3"/>
    <property type="match status" value="1"/>
</dbReference>
<dbReference type="EMBL" id="JBHUCZ010000001">
    <property type="protein sequence ID" value="MFD1566674.1"/>
    <property type="molecule type" value="Genomic_DNA"/>
</dbReference>
<feature type="transmembrane region" description="Helical" evidence="1">
    <location>
        <begin position="59"/>
        <end position="81"/>
    </location>
</feature>
<feature type="transmembrane region" description="Helical" evidence="1">
    <location>
        <begin position="360"/>
        <end position="381"/>
    </location>
</feature>
<keyword evidence="1" id="KW-0812">Transmembrane</keyword>
<dbReference type="InterPro" id="IPR000595">
    <property type="entry name" value="cNMP-bd_dom"/>
</dbReference>
<evidence type="ECO:0000259" key="2">
    <source>
        <dbReference type="PROSITE" id="PS50042"/>
    </source>
</evidence>
<feature type="transmembrane region" description="Helical" evidence="1">
    <location>
        <begin position="36"/>
        <end position="53"/>
    </location>
</feature>
<dbReference type="Proteomes" id="UP001597139">
    <property type="component" value="Unassembled WGS sequence"/>
</dbReference>
<feature type="transmembrane region" description="Helical" evidence="1">
    <location>
        <begin position="568"/>
        <end position="586"/>
    </location>
</feature>
<dbReference type="Pfam" id="PF10060">
    <property type="entry name" value="DUF2298"/>
    <property type="match status" value="1"/>
</dbReference>
<accession>A0ABD6BPY3</accession>
<feature type="domain" description="Cyclic nucleotide-binding" evidence="2">
    <location>
        <begin position="710"/>
        <end position="790"/>
    </location>
</feature>
<keyword evidence="4" id="KW-1185">Reference proteome</keyword>
<feature type="transmembrane region" description="Helical" evidence="1">
    <location>
        <begin position="333"/>
        <end position="354"/>
    </location>
</feature>
<feature type="transmembrane region" description="Helical" evidence="1">
    <location>
        <begin position="102"/>
        <end position="120"/>
    </location>
</feature>
<feature type="transmembrane region" description="Helical" evidence="1">
    <location>
        <begin position="606"/>
        <end position="626"/>
    </location>
</feature>
<organism evidence="3 4">
    <name type="scientific">Halolamina litorea</name>
    <dbReference type="NCBI Taxonomy" id="1515593"/>
    <lineage>
        <taxon>Archaea</taxon>
        <taxon>Methanobacteriati</taxon>
        <taxon>Methanobacteriota</taxon>
        <taxon>Stenosarchaea group</taxon>
        <taxon>Halobacteria</taxon>
        <taxon>Halobacteriales</taxon>
        <taxon>Haloferacaceae</taxon>
    </lineage>
</organism>
<feature type="transmembrane region" description="Helical" evidence="1">
    <location>
        <begin position="489"/>
        <end position="520"/>
    </location>
</feature>
<feature type="transmembrane region" description="Helical" evidence="1">
    <location>
        <begin position="6"/>
        <end position="24"/>
    </location>
</feature>
<reference evidence="3 4" key="1">
    <citation type="journal article" date="2019" name="Int. J. Syst. Evol. Microbiol.">
        <title>The Global Catalogue of Microorganisms (GCM) 10K type strain sequencing project: providing services to taxonomists for standard genome sequencing and annotation.</title>
        <authorList>
            <consortium name="The Broad Institute Genomics Platform"/>
            <consortium name="The Broad Institute Genome Sequencing Center for Infectious Disease"/>
            <person name="Wu L."/>
            <person name="Ma J."/>
        </authorList>
    </citation>
    <scope>NUCLEOTIDE SEQUENCE [LARGE SCALE GENOMIC DNA]</scope>
    <source>
        <strain evidence="3 4">CGMCC 1.12859</strain>
    </source>
</reference>
<feature type="transmembrane region" description="Helical" evidence="1">
    <location>
        <begin position="526"/>
        <end position="547"/>
    </location>
</feature>
<sequence>MQYLAVLVWLVIFAGLGVLGYPLAARLFGRFRSAGVGFALPLALLTVWLPVYWLGKLSFGPATVFVGVLVLVGVAAALGLDREALRERELRVAPDLAVNRRAIAEVATVFVAAFFLLVAIRSADPAVHAVGGEKYLDYGMLRTLLRSGTLPPEDFWFAGEPVAYYYGGHLLAAILTYLTGTAPELAYNLALAGFYAMLVAAAYDLASNVAADNGVDPVTGGAFAAFFVGFASNLATVGRIALGFLPTGLRESLAPGIEPMPLSGEGFSYWDASRVITDTVEGTTFPTINEFPLFAWLNGDMHAHMMGTPFLLLAAAIGFALYRTPAAERRRRLGLLAVVPLLGFFQIVTSTWSFPSIFGITYLALALSPAGSTMLLPDGGVERVRSVRERLADELAGDGDASTTRRAVDELERLLVPLGIVGGLTLVAAALALPFLTRATGGSSRTIEFLPAAARSGVFELFAVHGAFLLVFGLFLLSRTRTDRQFSLVAAVGVVAAVALVLPLDVLAFTLPLLVLGWALLRFGDVGYETVLIVAGAGLVTIVELVFVNEQAGPLRMNTVFKVYMQVWVFWAVGAGAAVAGLFAAARGAVGAAADRAEAPMKRALGSVGVVAVVLVLVSTSLYGGFALTGHFDTDRDATLDATELPDWHGYEDDELAAVDWLDRNADGETVIVSAPATGSTPGMYSWESSIASSLTGVPTVAGWAHEVGYRGPDAYYGRAEAVDTFYMGTPEQAASLIREYDVQYVWVGAAERGRYGGELVNFNERPGYEPVFVQGNVVVYEVDRDELPQ</sequence>
<name>A0ABD6BPY3_9EURY</name>
<evidence type="ECO:0000313" key="4">
    <source>
        <dbReference type="Proteomes" id="UP001597139"/>
    </source>
</evidence>
<evidence type="ECO:0000313" key="3">
    <source>
        <dbReference type="EMBL" id="MFD1566674.1"/>
    </source>
</evidence>
<dbReference type="AlphaFoldDB" id="A0ABD6BPY3"/>
<dbReference type="PANTHER" id="PTHR10790:SF51">
    <property type="entry name" value="TETRATRICOPEPTIDE REPEAT PROTEIN"/>
    <property type="match status" value="1"/>
</dbReference>
<proteinExistence type="predicted"/>
<dbReference type="RefSeq" id="WP_267645968.1">
    <property type="nucleotide sequence ID" value="NZ_JANHGR010000001.1"/>
</dbReference>
<feature type="transmembrane region" description="Helical" evidence="1">
    <location>
        <begin position="301"/>
        <end position="321"/>
    </location>
</feature>
<dbReference type="PANTHER" id="PTHR10790">
    <property type="entry name" value="TPR-DOMAIN CONTAINING PROTEIN"/>
    <property type="match status" value="1"/>
</dbReference>
<feature type="transmembrane region" description="Helical" evidence="1">
    <location>
        <begin position="185"/>
        <end position="206"/>
    </location>
</feature>
<evidence type="ECO:0000256" key="1">
    <source>
        <dbReference type="SAM" id="Phobius"/>
    </source>
</evidence>
<keyword evidence="1" id="KW-1133">Transmembrane helix</keyword>
<gene>
    <name evidence="3" type="ORF">ACFSAU_04145</name>
</gene>
<dbReference type="NCBIfam" id="TIGR03662">
    <property type="entry name" value="Chlor_Arch_YYY"/>
    <property type="match status" value="1"/>
</dbReference>
<dbReference type="InterPro" id="IPR018746">
    <property type="entry name" value="DUF2298"/>
</dbReference>
<feature type="transmembrane region" description="Helical" evidence="1">
    <location>
        <begin position="414"/>
        <end position="437"/>
    </location>
</feature>
<comment type="caution">
    <text evidence="3">The sequence shown here is derived from an EMBL/GenBank/DDBJ whole genome shotgun (WGS) entry which is preliminary data.</text>
</comment>
<protein>
    <submittedName>
        <fullName evidence="3">DUF2298 domain-containing protein</fullName>
    </submittedName>
</protein>
<keyword evidence="1" id="KW-0472">Membrane</keyword>
<feature type="transmembrane region" description="Helical" evidence="1">
    <location>
        <begin position="457"/>
        <end position="477"/>
    </location>
</feature>